<feature type="non-terminal residue" evidence="2">
    <location>
        <position position="134"/>
    </location>
</feature>
<comment type="caution">
    <text evidence="2">The sequence shown here is derived from an EMBL/GenBank/DDBJ whole genome shotgun (WGS) entry which is preliminary data.</text>
</comment>
<evidence type="ECO:0000313" key="2">
    <source>
        <dbReference type="EMBL" id="CAF4408375.1"/>
    </source>
</evidence>
<dbReference type="AlphaFoldDB" id="A0A820PUS7"/>
<feature type="region of interest" description="Disordered" evidence="1">
    <location>
        <begin position="17"/>
        <end position="36"/>
    </location>
</feature>
<name>A0A820PUS7_9BILA</name>
<feature type="non-terminal residue" evidence="2">
    <location>
        <position position="1"/>
    </location>
</feature>
<reference evidence="2" key="1">
    <citation type="submission" date="2021-02" db="EMBL/GenBank/DDBJ databases">
        <authorList>
            <person name="Nowell W R."/>
        </authorList>
    </citation>
    <scope>NUCLEOTIDE SEQUENCE</scope>
</reference>
<accession>A0A820PUS7</accession>
<sequence>STLNPFTQPVLQTRIFNSSSQQYPSTSKSLFSSEIQRPRDTQRILSPAEPILAPAQIPKPSLKVTEPTIQLPPPPPPPPVARRLSTNSIDVFADELYEQMIDPFIRETTYTIFDELISQWNNLTSQTVTIFNEF</sequence>
<proteinExistence type="predicted"/>
<evidence type="ECO:0000256" key="1">
    <source>
        <dbReference type="SAM" id="MobiDB-lite"/>
    </source>
</evidence>
<feature type="compositionally biased region" description="Low complexity" evidence="1">
    <location>
        <begin position="18"/>
        <end position="29"/>
    </location>
</feature>
<dbReference type="Proteomes" id="UP000663844">
    <property type="component" value="Unassembled WGS sequence"/>
</dbReference>
<protein>
    <submittedName>
        <fullName evidence="2">Uncharacterized protein</fullName>
    </submittedName>
</protein>
<organism evidence="2 3">
    <name type="scientific">Adineta steineri</name>
    <dbReference type="NCBI Taxonomy" id="433720"/>
    <lineage>
        <taxon>Eukaryota</taxon>
        <taxon>Metazoa</taxon>
        <taxon>Spiralia</taxon>
        <taxon>Gnathifera</taxon>
        <taxon>Rotifera</taxon>
        <taxon>Eurotatoria</taxon>
        <taxon>Bdelloidea</taxon>
        <taxon>Adinetida</taxon>
        <taxon>Adinetidae</taxon>
        <taxon>Adineta</taxon>
    </lineage>
</organism>
<gene>
    <name evidence="2" type="ORF">OXD698_LOCUS51878</name>
</gene>
<dbReference type="EMBL" id="CAJOAZ010027271">
    <property type="protein sequence ID" value="CAF4408375.1"/>
    <property type="molecule type" value="Genomic_DNA"/>
</dbReference>
<evidence type="ECO:0000313" key="3">
    <source>
        <dbReference type="Proteomes" id="UP000663844"/>
    </source>
</evidence>